<protein>
    <submittedName>
        <fullName evidence="1">N-acetyltransferase</fullName>
    </submittedName>
</protein>
<dbReference type="RefSeq" id="WP_148565440.1">
    <property type="nucleotide sequence ID" value="NZ_RXYA01000001.1"/>
</dbReference>
<dbReference type="InterPro" id="IPR016181">
    <property type="entry name" value="Acyl_CoA_acyltransferase"/>
</dbReference>
<dbReference type="SUPFAM" id="SSF55729">
    <property type="entry name" value="Acyl-CoA N-acyltransferases (Nat)"/>
    <property type="match status" value="1"/>
</dbReference>
<dbReference type="EMBL" id="WJBD01000001">
    <property type="protein sequence ID" value="MBC3886803.1"/>
    <property type="molecule type" value="Genomic_DNA"/>
</dbReference>
<sequence length="355" mass="41563">MDTNILKMRFADIDLNDPFFNSLRADYSEFEEWFKRKFDEPAYVIFNNNQKIEGFLYLKIEEDVTNGLEPEIKADKIVKIGTLKINPHGTKLGERFLKIAFDFAIYNKASLCYVTVFKKQGALIQILNKYGFETYGTKTSNNGNELVLVKRFDSCLNDLIFDYPLIHLEGKNIFLLAIYPKYHSVMFPDSILKNEDRKIIKDISCTNSIHKIYVTRISDVRKLHKGDILLIYRTAEDGKQAEYSAVATSICVVEEIKGQNEFINFKEFYNYVSKYSVFDKDDLKVWHNKEGCYSVKMTYNSALPKRIIRKDLIERHNLDRSAYWGFIKLTLDQFKSIIKHGEVNENIIINKTRVY</sequence>
<dbReference type="Proteomes" id="UP000616595">
    <property type="component" value="Unassembled WGS sequence"/>
</dbReference>
<comment type="caution">
    <text evidence="1">The sequence shown here is derived from an EMBL/GenBank/DDBJ whole genome shotgun (WGS) entry which is preliminary data.</text>
</comment>
<keyword evidence="2" id="KW-1185">Reference proteome</keyword>
<name>A0A923KVB2_9FIRM</name>
<dbReference type="Gene3D" id="3.40.630.30">
    <property type="match status" value="1"/>
</dbReference>
<accession>A0A923KVB2</accession>
<reference evidence="1" key="1">
    <citation type="submission" date="2019-10" db="EMBL/GenBank/DDBJ databases">
        <authorList>
            <person name="Ross D.E."/>
            <person name="Gulliver D."/>
        </authorList>
    </citation>
    <scope>NUCLEOTIDE SEQUENCE</scope>
    <source>
        <strain evidence="1">DER-2019</strain>
    </source>
</reference>
<organism evidence="1 2">
    <name type="scientific">Acetobacterium paludosum</name>
    <dbReference type="NCBI Taxonomy" id="52693"/>
    <lineage>
        <taxon>Bacteria</taxon>
        <taxon>Bacillati</taxon>
        <taxon>Bacillota</taxon>
        <taxon>Clostridia</taxon>
        <taxon>Eubacteriales</taxon>
        <taxon>Eubacteriaceae</taxon>
        <taxon>Acetobacterium</taxon>
    </lineage>
</organism>
<evidence type="ECO:0000313" key="2">
    <source>
        <dbReference type="Proteomes" id="UP000616595"/>
    </source>
</evidence>
<reference evidence="1" key="2">
    <citation type="submission" date="2020-10" db="EMBL/GenBank/DDBJ databases">
        <title>Comparative genomics of the Acetobacterium genus.</title>
        <authorList>
            <person name="Marshall C."/>
            <person name="May H."/>
            <person name="Norman S."/>
        </authorList>
    </citation>
    <scope>NUCLEOTIDE SEQUENCE</scope>
    <source>
        <strain evidence="1">DER-2019</strain>
    </source>
</reference>
<dbReference type="AlphaFoldDB" id="A0A923KVB2"/>
<gene>
    <name evidence="1" type="ORF">GH810_00535</name>
</gene>
<dbReference type="OrthoDB" id="9773249at2"/>
<evidence type="ECO:0000313" key="1">
    <source>
        <dbReference type="EMBL" id="MBC3886803.1"/>
    </source>
</evidence>
<proteinExistence type="predicted"/>